<dbReference type="AlphaFoldDB" id="A0ABD2MWQ9"/>
<keyword evidence="3 8" id="KW-0547">Nucleotide-binding</keyword>
<evidence type="ECO:0000256" key="8">
    <source>
        <dbReference type="RuleBase" id="RU000394"/>
    </source>
</evidence>
<keyword evidence="8" id="KW-0505">Motor protein</keyword>
<evidence type="ECO:0000256" key="2">
    <source>
        <dbReference type="ARBA" id="ARBA00022490"/>
    </source>
</evidence>
<dbReference type="GO" id="GO:0005874">
    <property type="term" value="C:microtubule"/>
    <property type="evidence" value="ECO:0007669"/>
    <property type="project" value="UniProtKB-KW"/>
</dbReference>
<evidence type="ECO:0000256" key="5">
    <source>
        <dbReference type="ARBA" id="ARBA00023054"/>
    </source>
</evidence>
<gene>
    <name evidence="11" type="ORF">HHI36_021103</name>
</gene>
<dbReference type="PROSITE" id="PS50067">
    <property type="entry name" value="KINESIN_MOTOR_2"/>
    <property type="match status" value="1"/>
</dbReference>
<dbReference type="SMART" id="SM00129">
    <property type="entry name" value="KISc"/>
    <property type="match status" value="1"/>
</dbReference>
<evidence type="ECO:0000256" key="4">
    <source>
        <dbReference type="ARBA" id="ARBA00022840"/>
    </source>
</evidence>
<dbReference type="InterPro" id="IPR027417">
    <property type="entry name" value="P-loop_NTPase"/>
</dbReference>
<proteinExistence type="inferred from homology"/>
<feature type="coiled-coil region" evidence="9">
    <location>
        <begin position="238"/>
        <end position="318"/>
    </location>
</feature>
<evidence type="ECO:0000256" key="9">
    <source>
        <dbReference type="SAM" id="Coils"/>
    </source>
</evidence>
<dbReference type="PROSITE" id="PS00411">
    <property type="entry name" value="KINESIN_MOTOR_1"/>
    <property type="match status" value="1"/>
</dbReference>
<feature type="domain" description="Kinesin motor" evidence="10">
    <location>
        <begin position="1"/>
        <end position="130"/>
    </location>
</feature>
<dbReference type="Proteomes" id="UP001516400">
    <property type="component" value="Unassembled WGS sequence"/>
</dbReference>
<dbReference type="GO" id="GO:0005524">
    <property type="term" value="F:ATP binding"/>
    <property type="evidence" value="ECO:0007669"/>
    <property type="project" value="UniProtKB-KW"/>
</dbReference>
<evidence type="ECO:0000256" key="7">
    <source>
        <dbReference type="PROSITE-ProRule" id="PRU00283"/>
    </source>
</evidence>
<evidence type="ECO:0000256" key="3">
    <source>
        <dbReference type="ARBA" id="ARBA00022741"/>
    </source>
</evidence>
<protein>
    <recommendedName>
        <fullName evidence="8">Kinesin-like protein</fullName>
    </recommendedName>
</protein>
<evidence type="ECO:0000259" key="10">
    <source>
        <dbReference type="PROSITE" id="PS50067"/>
    </source>
</evidence>
<comment type="caution">
    <text evidence="11">The sequence shown here is derived from an EMBL/GenBank/DDBJ whole genome shotgun (WGS) entry which is preliminary data.</text>
</comment>
<dbReference type="PRINTS" id="PR00380">
    <property type="entry name" value="KINESINHEAVY"/>
</dbReference>
<comment type="similarity">
    <text evidence="7 8">Belongs to the TRAFAC class myosin-kinesin ATPase superfamily. Kinesin family.</text>
</comment>
<dbReference type="Gene3D" id="3.40.850.10">
    <property type="entry name" value="Kinesin motor domain"/>
    <property type="match status" value="1"/>
</dbReference>
<reference evidence="11 12" key="1">
    <citation type="journal article" date="2021" name="BMC Biol.">
        <title>Horizontally acquired antibacterial genes associated with adaptive radiation of ladybird beetles.</title>
        <authorList>
            <person name="Li H.S."/>
            <person name="Tang X.F."/>
            <person name="Huang Y.H."/>
            <person name="Xu Z.Y."/>
            <person name="Chen M.L."/>
            <person name="Du X.Y."/>
            <person name="Qiu B.Y."/>
            <person name="Chen P.T."/>
            <person name="Zhang W."/>
            <person name="Slipinski A."/>
            <person name="Escalona H.E."/>
            <person name="Waterhouse R.M."/>
            <person name="Zwick A."/>
            <person name="Pang H."/>
        </authorList>
    </citation>
    <scope>NUCLEOTIDE SEQUENCE [LARGE SCALE GENOMIC DNA]</scope>
    <source>
        <strain evidence="11">SYSU2018</strain>
    </source>
</reference>
<dbReference type="InterPro" id="IPR019821">
    <property type="entry name" value="Kinesin_motor_CS"/>
</dbReference>
<accession>A0ABD2MWQ9</accession>
<dbReference type="EMBL" id="JABFTP020000042">
    <property type="protein sequence ID" value="KAL3270566.1"/>
    <property type="molecule type" value="Genomic_DNA"/>
</dbReference>
<dbReference type="SUPFAM" id="SSF52540">
    <property type="entry name" value="P-loop containing nucleoside triphosphate hydrolases"/>
    <property type="match status" value="1"/>
</dbReference>
<comment type="subcellular location">
    <subcellularLocation>
        <location evidence="1">Cytoplasm</location>
        <location evidence="1">Cytoskeleton</location>
    </subcellularLocation>
</comment>
<evidence type="ECO:0000313" key="12">
    <source>
        <dbReference type="Proteomes" id="UP001516400"/>
    </source>
</evidence>
<keyword evidence="2" id="KW-0963">Cytoplasm</keyword>
<organism evidence="11 12">
    <name type="scientific">Cryptolaemus montrouzieri</name>
    <dbReference type="NCBI Taxonomy" id="559131"/>
    <lineage>
        <taxon>Eukaryota</taxon>
        <taxon>Metazoa</taxon>
        <taxon>Ecdysozoa</taxon>
        <taxon>Arthropoda</taxon>
        <taxon>Hexapoda</taxon>
        <taxon>Insecta</taxon>
        <taxon>Pterygota</taxon>
        <taxon>Neoptera</taxon>
        <taxon>Endopterygota</taxon>
        <taxon>Coleoptera</taxon>
        <taxon>Polyphaga</taxon>
        <taxon>Cucujiformia</taxon>
        <taxon>Coccinelloidea</taxon>
        <taxon>Coccinellidae</taxon>
        <taxon>Scymninae</taxon>
        <taxon>Scymnini</taxon>
        <taxon>Cryptolaemus</taxon>
    </lineage>
</organism>
<comment type="caution">
    <text evidence="7">Lacks conserved residue(s) required for the propagation of feature annotation.</text>
</comment>
<keyword evidence="6" id="KW-0206">Cytoskeleton</keyword>
<dbReference type="InterPro" id="IPR001752">
    <property type="entry name" value="Kinesin_motor_dom"/>
</dbReference>
<feature type="coiled-coil region" evidence="9">
    <location>
        <begin position="137"/>
        <end position="212"/>
    </location>
</feature>
<keyword evidence="4 8" id="KW-0067">ATP-binding</keyword>
<sequence length="413" mass="47423">MNDVSSRSHAIFTVTIESRNNADNKTTVGKLNLVDLAGSERASRTQATGDRLREASNINLSLSVLGNVISALVDGKSSHIPYRNSKLTRLLQDSLGGNSKTAMIAMISPCDADFEESTCTLRYAARVKQIQNHAHINVEHKGLIEGFEQEIADLQQKIMELSTQEVQPTRKRREKSAVDARTDESAKWKAELEKTEKEKLELEQKISTIQKKILVGGINLLEKAQEQEFELKNTGEVLESLDKSHLELQEKLEKAGAEKIDFKEKYATLQEEEAALTKKIKKIQALLNEFKEEYKDKEHEYQREMEALLDNNRLLMRETQLAALIIDSYIPIEYTQKIEQNLIWNMESQEFQMRGVAYTGNNMRKHKVHPADFEGVYRNEIKPVYHKYAEKRREKRSLEKKCYSALQKYANVC</sequence>
<keyword evidence="8" id="KW-0493">Microtubule</keyword>
<name>A0ABD2MWQ9_9CUCU</name>
<dbReference type="PANTHER" id="PTHR47969">
    <property type="entry name" value="CHROMOSOME-ASSOCIATED KINESIN KIF4A-RELATED"/>
    <property type="match status" value="1"/>
</dbReference>
<dbReference type="PANTHER" id="PTHR47969:SF15">
    <property type="entry name" value="CHROMOSOME-ASSOCIATED KINESIN KIF4A-RELATED"/>
    <property type="match status" value="1"/>
</dbReference>
<keyword evidence="5 9" id="KW-0175">Coiled coil</keyword>
<keyword evidence="12" id="KW-1185">Reference proteome</keyword>
<dbReference type="InterPro" id="IPR027640">
    <property type="entry name" value="Kinesin-like_fam"/>
</dbReference>
<dbReference type="Pfam" id="PF00225">
    <property type="entry name" value="Kinesin"/>
    <property type="match status" value="1"/>
</dbReference>
<evidence type="ECO:0000256" key="1">
    <source>
        <dbReference type="ARBA" id="ARBA00004245"/>
    </source>
</evidence>
<evidence type="ECO:0000256" key="6">
    <source>
        <dbReference type="ARBA" id="ARBA00023212"/>
    </source>
</evidence>
<dbReference type="InterPro" id="IPR036961">
    <property type="entry name" value="Kinesin_motor_dom_sf"/>
</dbReference>
<evidence type="ECO:0000313" key="11">
    <source>
        <dbReference type="EMBL" id="KAL3270566.1"/>
    </source>
</evidence>